<dbReference type="Proteomes" id="UP000726737">
    <property type="component" value="Unassembled WGS sequence"/>
</dbReference>
<feature type="region of interest" description="Disordered" evidence="1">
    <location>
        <begin position="1"/>
        <end position="58"/>
    </location>
</feature>
<sequence>MEGEPRPSKTKKPKRRLLKTPKAKGSPASAPKTKKMSSKYQKDPAGKRRNLNKGTKLHNSSNDFFVSYFEQRAGRPKKKNAIEYFFETKDVDQDKRNKVDFPKSNLKPSFDKLPEVKAILQRPGILDFKAGTETAAKQSVISIKGSLISRLFYDTNSGTRLGGKMLQDRKADQRIYKVGLSIPPFSRSNIHKYLDYMTMDGNQKKLLNFYYSSWFRQKSWDMKKAQHATFDYDIKALLGLAKGTKGDKKKNEVSTVFAIGLGQFNTKIGMSSKHSQLVKRFVARVK</sequence>
<name>A0A9P6Q8E5_9FUNG</name>
<protein>
    <submittedName>
        <fullName evidence="2">Uncharacterized protein</fullName>
    </submittedName>
</protein>
<gene>
    <name evidence="2" type="ORF">BG011_009788</name>
</gene>
<dbReference type="OrthoDB" id="2440801at2759"/>
<evidence type="ECO:0000256" key="1">
    <source>
        <dbReference type="SAM" id="MobiDB-lite"/>
    </source>
</evidence>
<reference evidence="2" key="1">
    <citation type="journal article" date="2020" name="Fungal Divers.">
        <title>Resolving the Mortierellaceae phylogeny through synthesis of multi-gene phylogenetics and phylogenomics.</title>
        <authorList>
            <person name="Vandepol N."/>
            <person name="Liber J."/>
            <person name="Desiro A."/>
            <person name="Na H."/>
            <person name="Kennedy M."/>
            <person name="Barry K."/>
            <person name="Grigoriev I.V."/>
            <person name="Miller A.N."/>
            <person name="O'Donnell K."/>
            <person name="Stajich J.E."/>
            <person name="Bonito G."/>
        </authorList>
    </citation>
    <scope>NUCLEOTIDE SEQUENCE</scope>
    <source>
        <strain evidence="2">KOD948</strain>
    </source>
</reference>
<accession>A0A9P6Q8E5</accession>
<feature type="compositionally biased region" description="Basic residues" evidence="1">
    <location>
        <begin position="8"/>
        <end position="22"/>
    </location>
</feature>
<evidence type="ECO:0000313" key="2">
    <source>
        <dbReference type="EMBL" id="KAG0262748.1"/>
    </source>
</evidence>
<comment type="caution">
    <text evidence="2">The sequence shown here is derived from an EMBL/GenBank/DDBJ whole genome shotgun (WGS) entry which is preliminary data.</text>
</comment>
<evidence type="ECO:0000313" key="3">
    <source>
        <dbReference type="Proteomes" id="UP000726737"/>
    </source>
</evidence>
<keyword evidence="3" id="KW-1185">Reference proteome</keyword>
<proteinExistence type="predicted"/>
<organism evidence="2 3">
    <name type="scientific">Mortierella polycephala</name>
    <dbReference type="NCBI Taxonomy" id="41804"/>
    <lineage>
        <taxon>Eukaryota</taxon>
        <taxon>Fungi</taxon>
        <taxon>Fungi incertae sedis</taxon>
        <taxon>Mucoromycota</taxon>
        <taxon>Mortierellomycotina</taxon>
        <taxon>Mortierellomycetes</taxon>
        <taxon>Mortierellales</taxon>
        <taxon>Mortierellaceae</taxon>
        <taxon>Mortierella</taxon>
    </lineage>
</organism>
<dbReference type="EMBL" id="JAAAJA010000090">
    <property type="protein sequence ID" value="KAG0262748.1"/>
    <property type="molecule type" value="Genomic_DNA"/>
</dbReference>
<dbReference type="AlphaFoldDB" id="A0A9P6Q8E5"/>